<organism evidence="1 2">
    <name type="scientific">Mycolicibacillus parakoreensis</name>
    <dbReference type="NCBI Taxonomy" id="1069221"/>
    <lineage>
        <taxon>Bacteria</taxon>
        <taxon>Bacillati</taxon>
        <taxon>Actinomycetota</taxon>
        <taxon>Actinomycetes</taxon>
        <taxon>Mycobacteriales</taxon>
        <taxon>Mycobacteriaceae</taxon>
        <taxon>Mycolicibacillus</taxon>
    </lineage>
</organism>
<dbReference type="EMBL" id="CP092365">
    <property type="protein sequence ID" value="ULN52581.1"/>
    <property type="molecule type" value="Genomic_DNA"/>
</dbReference>
<dbReference type="Proteomes" id="UP001055200">
    <property type="component" value="Chromosome"/>
</dbReference>
<accession>A0ABY3U1M7</accession>
<keyword evidence="2" id="KW-1185">Reference proteome</keyword>
<dbReference type="RefSeq" id="WP_240170853.1">
    <property type="nucleotide sequence ID" value="NZ_CP092365.1"/>
</dbReference>
<protein>
    <submittedName>
        <fullName evidence="1">Uncharacterized protein</fullName>
    </submittedName>
</protein>
<sequence>MFEPLLGEDALSGVEDLGGTVRGLDIRLVLRGYDDVGDSRNFLRQIPLRFLDLVNFRVSLLCNHF</sequence>
<name>A0ABY3U1M7_9MYCO</name>
<evidence type="ECO:0000313" key="2">
    <source>
        <dbReference type="Proteomes" id="UP001055200"/>
    </source>
</evidence>
<gene>
    <name evidence="1" type="ORF">MIU77_17370</name>
</gene>
<proteinExistence type="predicted"/>
<reference evidence="1" key="1">
    <citation type="submission" date="2022-08" db="EMBL/GenBank/DDBJ databases">
        <title>Complete genome sequence of 14 non-tuberculosis mycobacteria type-strains.</title>
        <authorList>
            <person name="Igarashi Y."/>
            <person name="Osugi A."/>
            <person name="Mitarai S."/>
        </authorList>
    </citation>
    <scope>NUCLEOTIDE SEQUENCE</scope>
    <source>
        <strain evidence="1">DSM 45575</strain>
    </source>
</reference>
<evidence type="ECO:0000313" key="1">
    <source>
        <dbReference type="EMBL" id="ULN52581.1"/>
    </source>
</evidence>